<dbReference type="AlphaFoldDB" id="A0A0D0BIM9"/>
<organism evidence="1 2">
    <name type="scientific">Collybiopsis luxurians FD-317 M1</name>
    <dbReference type="NCBI Taxonomy" id="944289"/>
    <lineage>
        <taxon>Eukaryota</taxon>
        <taxon>Fungi</taxon>
        <taxon>Dikarya</taxon>
        <taxon>Basidiomycota</taxon>
        <taxon>Agaricomycotina</taxon>
        <taxon>Agaricomycetes</taxon>
        <taxon>Agaricomycetidae</taxon>
        <taxon>Agaricales</taxon>
        <taxon>Marasmiineae</taxon>
        <taxon>Omphalotaceae</taxon>
        <taxon>Collybiopsis</taxon>
        <taxon>Collybiopsis luxurians</taxon>
    </lineage>
</organism>
<evidence type="ECO:0000313" key="1">
    <source>
        <dbReference type="EMBL" id="KIK63960.1"/>
    </source>
</evidence>
<dbReference type="EMBL" id="KN834762">
    <property type="protein sequence ID" value="KIK63960.1"/>
    <property type="molecule type" value="Genomic_DNA"/>
</dbReference>
<keyword evidence="2" id="KW-1185">Reference proteome</keyword>
<proteinExistence type="predicted"/>
<sequence length="377" mass="42694">MYEVYGGSGVNTVEGFKVMAKHAVRMLELPEMLHSYLLSDSERPFALWPPRDSESFQLSKTSFIETATLAAILKEYPKSKNRGIVGAEQDLSLRLIFLQVNSFSAGSRSGNVRDLPGLAKYRSSNDVRFFVYGSSDVVNPRFSNIMEEIWHIGGLATFTPSAILKDPLQTYQKIHQIEKHEFWACFILPAAIGMAISIAYRDRMDVVSRRIACPAVKHTFRNAYPGEDKMAVGDDRMEIDDESQMQIADDRMEVDDEFICPASPLCRCEGKFAHEWLLQAIEDDWVSMRYTKASFETRNRVERMNGRSTRPISLLLPRPVRFLLDLKNLITRMMHWKNGLVSCLTVTCEIAPEHLLTASTNLSAFVGVYPNMNGKSG</sequence>
<dbReference type="OrthoDB" id="433924at2759"/>
<gene>
    <name evidence="1" type="ORF">GYMLUDRAFT_425210</name>
</gene>
<reference evidence="1 2" key="1">
    <citation type="submission" date="2014-04" db="EMBL/GenBank/DDBJ databases">
        <title>Evolutionary Origins and Diversification of the Mycorrhizal Mutualists.</title>
        <authorList>
            <consortium name="DOE Joint Genome Institute"/>
            <consortium name="Mycorrhizal Genomics Consortium"/>
            <person name="Kohler A."/>
            <person name="Kuo A."/>
            <person name="Nagy L.G."/>
            <person name="Floudas D."/>
            <person name="Copeland A."/>
            <person name="Barry K.W."/>
            <person name="Cichocki N."/>
            <person name="Veneault-Fourrey C."/>
            <person name="LaButti K."/>
            <person name="Lindquist E.A."/>
            <person name="Lipzen A."/>
            <person name="Lundell T."/>
            <person name="Morin E."/>
            <person name="Murat C."/>
            <person name="Riley R."/>
            <person name="Ohm R."/>
            <person name="Sun H."/>
            <person name="Tunlid A."/>
            <person name="Henrissat B."/>
            <person name="Grigoriev I.V."/>
            <person name="Hibbett D.S."/>
            <person name="Martin F."/>
        </authorList>
    </citation>
    <scope>NUCLEOTIDE SEQUENCE [LARGE SCALE GENOMIC DNA]</scope>
    <source>
        <strain evidence="1 2">FD-317 M1</strain>
    </source>
</reference>
<dbReference type="HOGENOM" id="CLU_733739_0_0_1"/>
<accession>A0A0D0BIM9</accession>
<evidence type="ECO:0000313" key="2">
    <source>
        <dbReference type="Proteomes" id="UP000053593"/>
    </source>
</evidence>
<protein>
    <submittedName>
        <fullName evidence="1">Uncharacterized protein</fullName>
    </submittedName>
</protein>
<dbReference type="Proteomes" id="UP000053593">
    <property type="component" value="Unassembled WGS sequence"/>
</dbReference>
<name>A0A0D0BIM9_9AGAR</name>